<comment type="caution">
    <text evidence="3">The sequence shown here is derived from an EMBL/GenBank/DDBJ whole genome shotgun (WGS) entry which is preliminary data.</text>
</comment>
<sequence length="278" mass="30376">MAPDDPRRMGVQGGAGDPAGASRVPVSRMGEAPREVAQAPASAPPGVAPGPASRLPEALRVALRPESLAMLAVFLGVAALAALARARKRQPRPNVRARRGVAASEAGGEAAPERDRVRFAPDDARQVREREVRRRTDEDWLRADRERFVRMRREEVREERLRAEAERRRAEAERGRAGERRRNDGQGPRADSSRTGGSGRDGAGLEGSRDVKDREWARRILGVPPGATPGEVRKAYIAGMKANHPDQASTLGEEVQALFSERAKLLNIAYDILRDQDA</sequence>
<feature type="compositionally biased region" description="Basic residues" evidence="1">
    <location>
        <begin position="85"/>
        <end position="99"/>
    </location>
</feature>
<gene>
    <name evidence="3" type="ORF">NNJEOMEG_00363</name>
</gene>
<feature type="region of interest" description="Disordered" evidence="1">
    <location>
        <begin position="85"/>
        <end position="135"/>
    </location>
</feature>
<dbReference type="PROSITE" id="PS50076">
    <property type="entry name" value="DNAJ_2"/>
    <property type="match status" value="1"/>
</dbReference>
<feature type="compositionally biased region" description="Basic and acidic residues" evidence="1">
    <location>
        <begin position="111"/>
        <end position="135"/>
    </location>
</feature>
<dbReference type="InterPro" id="IPR001623">
    <property type="entry name" value="DnaJ_domain"/>
</dbReference>
<dbReference type="InterPro" id="IPR036869">
    <property type="entry name" value="J_dom_sf"/>
</dbReference>
<feature type="region of interest" description="Disordered" evidence="1">
    <location>
        <begin position="1"/>
        <end position="54"/>
    </location>
</feature>
<accession>A0A6V8LQC8</accession>
<reference evidence="3 4" key="2">
    <citation type="submission" date="2020-05" db="EMBL/GenBank/DDBJ databases">
        <title>Draft genome sequence of Desulfovibrio sp. strainFSS-1.</title>
        <authorList>
            <person name="Shimoshige H."/>
            <person name="Kobayashi H."/>
            <person name="Maekawa T."/>
        </authorList>
    </citation>
    <scope>NUCLEOTIDE SEQUENCE [LARGE SCALE GENOMIC DNA]</scope>
    <source>
        <strain evidence="3 4">SIID29052-01</strain>
    </source>
</reference>
<evidence type="ECO:0000256" key="1">
    <source>
        <dbReference type="SAM" id="MobiDB-lite"/>
    </source>
</evidence>
<name>A0A6V8LQC8_9BACT</name>
<feature type="domain" description="J" evidence="2">
    <location>
        <begin position="216"/>
        <end position="278"/>
    </location>
</feature>
<evidence type="ECO:0000259" key="2">
    <source>
        <dbReference type="PROSITE" id="PS50076"/>
    </source>
</evidence>
<dbReference type="Proteomes" id="UP000494245">
    <property type="component" value="Unassembled WGS sequence"/>
</dbReference>
<reference evidence="3 4" key="1">
    <citation type="submission" date="2020-04" db="EMBL/GenBank/DDBJ databases">
        <authorList>
            <consortium name="Desulfovibrio sp. FSS-1 genome sequencing consortium"/>
            <person name="Shimoshige H."/>
            <person name="Kobayashi H."/>
            <person name="Maekawa T."/>
        </authorList>
    </citation>
    <scope>NUCLEOTIDE SEQUENCE [LARGE SCALE GENOMIC DNA]</scope>
    <source>
        <strain evidence="3 4">SIID29052-01</strain>
    </source>
</reference>
<keyword evidence="4" id="KW-1185">Reference proteome</keyword>
<feature type="compositionally biased region" description="Low complexity" evidence="1">
    <location>
        <begin position="100"/>
        <end position="110"/>
    </location>
</feature>
<proteinExistence type="predicted"/>
<dbReference type="Pfam" id="PF00226">
    <property type="entry name" value="DnaJ"/>
    <property type="match status" value="1"/>
</dbReference>
<feature type="compositionally biased region" description="Gly residues" evidence="1">
    <location>
        <begin position="196"/>
        <end position="205"/>
    </location>
</feature>
<feature type="region of interest" description="Disordered" evidence="1">
    <location>
        <begin position="169"/>
        <end position="212"/>
    </location>
</feature>
<dbReference type="SUPFAM" id="SSF46565">
    <property type="entry name" value="Chaperone J-domain"/>
    <property type="match status" value="1"/>
</dbReference>
<evidence type="ECO:0000313" key="3">
    <source>
        <dbReference type="EMBL" id="GFK92538.1"/>
    </source>
</evidence>
<dbReference type="Gene3D" id="1.10.287.110">
    <property type="entry name" value="DnaJ domain"/>
    <property type="match status" value="1"/>
</dbReference>
<evidence type="ECO:0000313" key="4">
    <source>
        <dbReference type="Proteomes" id="UP000494245"/>
    </source>
</evidence>
<dbReference type="EMBL" id="BLTE01000001">
    <property type="protein sequence ID" value="GFK92538.1"/>
    <property type="molecule type" value="Genomic_DNA"/>
</dbReference>
<protein>
    <recommendedName>
        <fullName evidence="2">J domain-containing protein</fullName>
    </recommendedName>
</protein>
<organism evidence="3 4">
    <name type="scientific">Fundidesulfovibrio magnetotacticus</name>
    <dbReference type="NCBI Taxonomy" id="2730080"/>
    <lineage>
        <taxon>Bacteria</taxon>
        <taxon>Pseudomonadati</taxon>
        <taxon>Thermodesulfobacteriota</taxon>
        <taxon>Desulfovibrionia</taxon>
        <taxon>Desulfovibrionales</taxon>
        <taxon>Desulfovibrionaceae</taxon>
        <taxon>Fundidesulfovibrio</taxon>
    </lineage>
</organism>
<dbReference type="SMART" id="SM00271">
    <property type="entry name" value="DnaJ"/>
    <property type="match status" value="1"/>
</dbReference>
<feature type="compositionally biased region" description="Basic and acidic residues" evidence="1">
    <location>
        <begin position="169"/>
        <end position="184"/>
    </location>
</feature>
<dbReference type="CDD" id="cd06257">
    <property type="entry name" value="DnaJ"/>
    <property type="match status" value="1"/>
</dbReference>
<dbReference type="AlphaFoldDB" id="A0A6V8LQC8"/>